<reference evidence="1 2" key="1">
    <citation type="submission" date="2016-03" db="EMBL/GenBank/DDBJ databases">
        <title>Choanephora cucurbitarum.</title>
        <authorList>
            <person name="Min B."/>
            <person name="Park H."/>
            <person name="Park J.-H."/>
            <person name="Shin H.-D."/>
            <person name="Choi I.-G."/>
        </authorList>
    </citation>
    <scope>NUCLEOTIDE SEQUENCE [LARGE SCALE GENOMIC DNA]</scope>
    <source>
        <strain evidence="1 2">KUS-F28377</strain>
    </source>
</reference>
<evidence type="ECO:0000313" key="1">
    <source>
        <dbReference type="EMBL" id="OBZ90055.1"/>
    </source>
</evidence>
<comment type="caution">
    <text evidence="1">The sequence shown here is derived from an EMBL/GenBank/DDBJ whole genome shotgun (WGS) entry which is preliminary data.</text>
</comment>
<accession>A0A1C7NLW9</accession>
<gene>
    <name evidence="1" type="ORF">A0J61_01895</name>
</gene>
<dbReference type="EMBL" id="LUGH01000066">
    <property type="protein sequence ID" value="OBZ90055.1"/>
    <property type="molecule type" value="Genomic_DNA"/>
</dbReference>
<dbReference type="OrthoDB" id="2298762at2759"/>
<organism evidence="1 2">
    <name type="scientific">Choanephora cucurbitarum</name>
    <dbReference type="NCBI Taxonomy" id="101091"/>
    <lineage>
        <taxon>Eukaryota</taxon>
        <taxon>Fungi</taxon>
        <taxon>Fungi incertae sedis</taxon>
        <taxon>Mucoromycota</taxon>
        <taxon>Mucoromycotina</taxon>
        <taxon>Mucoromycetes</taxon>
        <taxon>Mucorales</taxon>
        <taxon>Mucorineae</taxon>
        <taxon>Choanephoraceae</taxon>
        <taxon>Choanephoroideae</taxon>
        <taxon>Choanephora</taxon>
    </lineage>
</organism>
<proteinExistence type="predicted"/>
<sequence>MDGLEKKNDDVVALTSVTRRIAERKLWATVFTEESFIDQHLLPFFESVFLAEKNLVALKSSGRIPLSSIEQSSNSNDIDSCKRMMPDSLLMMPFRESNVGFVTIKVKKADNCKSSQVLSDRSKLGLECKRMIDEQVLRGSESPRPFGVLVCRYQNHP</sequence>
<dbReference type="AlphaFoldDB" id="A0A1C7NLW9"/>
<dbReference type="Proteomes" id="UP000093000">
    <property type="component" value="Unassembled WGS sequence"/>
</dbReference>
<dbReference type="InParanoid" id="A0A1C7NLW9"/>
<protein>
    <submittedName>
        <fullName evidence="1">Uncharacterized protein</fullName>
    </submittedName>
</protein>
<name>A0A1C7NLW9_9FUNG</name>
<keyword evidence="2" id="KW-1185">Reference proteome</keyword>
<evidence type="ECO:0000313" key="2">
    <source>
        <dbReference type="Proteomes" id="UP000093000"/>
    </source>
</evidence>